<dbReference type="OMA" id="CYMNKLL"/>
<evidence type="ECO:0000313" key="8">
    <source>
        <dbReference type="Proteomes" id="UP000219860"/>
    </source>
</evidence>
<keyword evidence="1" id="KW-0812">Transmembrane</keyword>
<dbReference type="Proteomes" id="UP000219974">
    <property type="component" value="Chromosome 5"/>
</dbReference>
<evidence type="ECO:0000313" key="3">
    <source>
        <dbReference type="EMBL" id="SCL92663.1"/>
    </source>
</evidence>
<evidence type="ECO:0000313" key="5">
    <source>
        <dbReference type="EMBL" id="SCM17483.1"/>
    </source>
</evidence>
<evidence type="ECO:0000313" key="6">
    <source>
        <dbReference type="EMBL" id="SCN22864.1"/>
    </source>
</evidence>
<feature type="transmembrane region" description="Helical" evidence="1">
    <location>
        <begin position="189"/>
        <end position="205"/>
    </location>
</feature>
<dbReference type="Proteomes" id="UP000516480">
    <property type="component" value="Chromosome 5"/>
</dbReference>
<dbReference type="OrthoDB" id="375802at2759"/>
<evidence type="ECO:0000313" key="7">
    <source>
        <dbReference type="Proteomes" id="UP000069549"/>
    </source>
</evidence>
<dbReference type="EMBL" id="LT614631">
    <property type="protein sequence ID" value="SCN22864.1"/>
    <property type="molecule type" value="Genomic_DNA"/>
</dbReference>
<gene>
    <name evidence="2" type="ORF">PBK173_000074900</name>
    <name evidence="6" type="ORF">PBNK65E_000071100</name>
    <name evidence="3" type="ORF">PBNK65NY_000070700</name>
    <name evidence="4" type="ORF">PBSP11A_000070800</name>
    <name evidence="5" type="ORF">PBSP11RLL_000070900</name>
</gene>
<sequence>MASDMLHVMNKSKELGEIFMNYFNNDALSIKYINDCKNGESLELYGCFYLVHSDSIWNRGGDKRPESDFFENITFLSFCYMNKLIEKYYNNYNYADKINIRNNFINVLFGLSLEFNHSINMDMLNIKEKSLDLFKKNLMEVFINENNNYLMSNFMNCSDCYFIRSYSNSAKNKYSQILSIICMYNDYTYFRYLYNFILYFMVVFLKKKMEYIALPGGTQDPIQLKRKIHEIFFKQGNEGIEEEKKNEYFSALLHISINFLKEIFYTITNDSFTNILTRQQFNMFRTIIINDINELFNFIYTCFYYFILLKKKNEFILLMQCIKELSFFSPIHLFFSSSYMSPINFLLNVLVLPLRNNMKKNENIYQKSFNNSLSNTQNNEPLIIITPEEFNYLYTRYIYSKSQNMELIEFPHFNECINNFVNNSNIQEIILTIFSNIIEGVSKINSKTFLQINENELMNFLEKFFNIDLNYYDIKHYDFENVYIKMIMNISAIPVSNYLHKKENKIKCINMYIINIFKNIHHPNVNILIYILTICKNIFEKNRDLIFIKNHQLDQIQNEQNNIYKLEKNALLNDDNAKKYNQDLFIITIDDLKKLFTLIFIRYIRIPIYKDSNSLNKKFMLQFFTSYINEYNEKWFDAYNKYTIHEIDNNDNNFQFEMYTNMITKDNASINNNIMRQRICLLIKTIMGMNHEVYNIAVNVFCDFFKFYNSINVDNLFNEMIKYKDCFVYSLLEMYYEMLTFLINVLKDCKNIIMEKNHKINEDIISYQLSTCTTDSNNESWSKDQFIQNKKNMLICIDQEIDKLLAFEKEKEKMESIQMCGKQNGNKMNFDENENVKILREEKNRINLVLHIIKCINKYKSSPYYEIDNNCINNLLTCYKQISENDFINFINISKNLILFEIKRLEFISENSYILNYKKEYAFFMMENLFKNILQNNHNFSLELKKNYFSIFSSIVENLKNHLTNDMIHNILKTFLEYKKSTSMGSGNESVFSTSSFKHNKEFSLFILVLISSLNVDNINDNIEYIQIIMNEPIEFLNNFNKQVTNFQNLYNFLYTNDNSLITANYLFDTYKIVQNFFSKFSYNKIKRIINKQNMIKLSNFPNYGNLELSSDIIYKLANNNILLINENQFLQISMNLFANSISILSIYNGFIHNDINSLIFEACPILYSDINYFYLGKKERGIAIMYNRKYKNLKKTESFSNIENIQIKNRPTNNNYDSLKKFGKINFVSLHENACNVIKIYIEEEFIFINNNILNIFNDVLSLGLQHNPYTYVNHNILSIYLFLSQKIKHLIMNKNMNELIIDWFTKIFSVFFEKKFNYFKQENEFIKKVNSHLSNETDIREEDYSMYCDMLYRNKKYIFNFFKICKNLFIIPNELIVSTNSSHNSNIIGEYSGDKNKIYFYYYLFNSDKIGLFNYLLPTFEFLLNSYDCNITKQCLSCLIDLSDSICVLPTFNSSTSFFILLQIMKIILHGFLLYNPPMLTLQQNMNEKKNMNNILFSQYDENNIDVYIGEMSIFTKNDPQEVNSFLNIFTSTFIKICKNYFLLQKNIFNNINENTSFNELVNIESIKQFILLLQNQDNSNMFDFQTIVSDLIKQNSSDYFKNLLINLRLHRTQKL</sequence>
<dbReference type="EMBL" id="LT608141">
    <property type="protein sequence ID" value="SCL92663.1"/>
    <property type="molecule type" value="Genomic_DNA"/>
</dbReference>
<evidence type="ECO:0000313" key="11">
    <source>
        <dbReference type="Proteomes" id="UP000516480"/>
    </source>
</evidence>
<dbReference type="Proteomes" id="UP000219860">
    <property type="component" value="Chromosome 5"/>
</dbReference>
<keyword evidence="1" id="KW-1133">Transmembrane helix</keyword>
<dbReference type="EMBL" id="LT608269">
    <property type="protein sequence ID" value="SCM17483.1"/>
    <property type="molecule type" value="Genomic_DNA"/>
</dbReference>
<feature type="transmembrane region" description="Helical" evidence="1">
    <location>
        <begin position="287"/>
        <end position="307"/>
    </location>
</feature>
<dbReference type="VEuPathDB" id="PlasmoDB:PBANKA_0505300"/>
<evidence type="ECO:0000313" key="10">
    <source>
        <dbReference type="Proteomes" id="UP000220214"/>
    </source>
</evidence>
<dbReference type="Proteomes" id="UP000069549">
    <property type="component" value="Chromosome 5"/>
</dbReference>
<dbReference type="Proteomes" id="UP000220214">
    <property type="component" value="Chromosome 5"/>
</dbReference>
<protein>
    <submittedName>
        <fullName evidence="2">Uncharacterized protein</fullName>
    </submittedName>
</protein>
<evidence type="ECO:0000256" key="1">
    <source>
        <dbReference type="SAM" id="Phobius"/>
    </source>
</evidence>
<reference evidence="2 7" key="1">
    <citation type="submission" date="2016-02" db="EMBL/GenBank/DDBJ databases">
        <authorList>
            <consortium name="Pathogen Informatics"/>
        </authorList>
    </citation>
    <scope>NUCLEOTIDE SEQUENCE [LARGE SCALE GENOMIC DNA]</scope>
    <source>
        <strain evidence="2 7">K173</strain>
        <strain evidence="3 11">NK65 ny</strain>
        <strain evidence="6 10">NK65e</strain>
        <strain evidence="4 8">SP11 Antwerpcl1</strain>
        <strain evidence="5 9">SP11 RLL</strain>
    </source>
</reference>
<keyword evidence="1" id="KW-0472">Membrane</keyword>
<organism evidence="2 7">
    <name type="scientific">Plasmodium berghei</name>
    <dbReference type="NCBI Taxonomy" id="5821"/>
    <lineage>
        <taxon>Eukaryota</taxon>
        <taxon>Sar</taxon>
        <taxon>Alveolata</taxon>
        <taxon>Apicomplexa</taxon>
        <taxon>Aconoidasida</taxon>
        <taxon>Haemosporida</taxon>
        <taxon>Plasmodiidae</taxon>
        <taxon>Plasmodium</taxon>
        <taxon>Plasmodium (Vinckeia)</taxon>
    </lineage>
</organism>
<accession>A0A0Y9UR43</accession>
<evidence type="ECO:0000313" key="9">
    <source>
        <dbReference type="Proteomes" id="UP000219974"/>
    </source>
</evidence>
<evidence type="ECO:0000313" key="2">
    <source>
        <dbReference type="EMBL" id="CXI07938.1"/>
    </source>
</evidence>
<proteinExistence type="predicted"/>
<dbReference type="EMBL" id="LT160025">
    <property type="protein sequence ID" value="CXI07938.1"/>
    <property type="molecule type" value="Genomic_DNA"/>
</dbReference>
<dbReference type="EMBL" id="LT608253">
    <property type="protein sequence ID" value="SCM15689.1"/>
    <property type="molecule type" value="Genomic_DNA"/>
</dbReference>
<evidence type="ECO:0000313" key="4">
    <source>
        <dbReference type="EMBL" id="SCM15689.1"/>
    </source>
</evidence>
<name>A0A0Y9UR43_PLABE</name>